<feature type="region of interest" description="Disordered" evidence="2">
    <location>
        <begin position="786"/>
        <end position="806"/>
    </location>
</feature>
<feature type="compositionally biased region" description="Polar residues" evidence="2">
    <location>
        <begin position="335"/>
        <end position="349"/>
    </location>
</feature>
<feature type="compositionally biased region" description="Low complexity" evidence="2">
    <location>
        <begin position="314"/>
        <end position="324"/>
    </location>
</feature>
<feature type="compositionally biased region" description="Low complexity" evidence="2">
    <location>
        <begin position="607"/>
        <end position="621"/>
    </location>
</feature>
<feature type="compositionally biased region" description="Polar residues" evidence="2">
    <location>
        <begin position="257"/>
        <end position="278"/>
    </location>
</feature>
<dbReference type="EMBL" id="LHPG02000025">
    <property type="protein sequence ID" value="PRW20264.1"/>
    <property type="molecule type" value="Genomic_DNA"/>
</dbReference>
<protein>
    <submittedName>
        <fullName evidence="3">Uncharacterized protein</fullName>
    </submittedName>
</protein>
<accession>A0A2P6TC99</accession>
<feature type="coiled-coil region" evidence="1">
    <location>
        <begin position="21"/>
        <end position="83"/>
    </location>
</feature>
<feature type="coiled-coil region" evidence="1">
    <location>
        <begin position="199"/>
        <end position="226"/>
    </location>
</feature>
<feature type="region of interest" description="Disordered" evidence="2">
    <location>
        <begin position="256"/>
        <end position="349"/>
    </location>
</feature>
<evidence type="ECO:0000313" key="3">
    <source>
        <dbReference type="EMBL" id="PRW20264.1"/>
    </source>
</evidence>
<gene>
    <name evidence="3" type="ORF">C2E21_9204</name>
</gene>
<feature type="compositionally biased region" description="Basic and acidic residues" evidence="2">
    <location>
        <begin position="795"/>
        <end position="806"/>
    </location>
</feature>
<dbReference type="AlphaFoldDB" id="A0A2P6TC99"/>
<evidence type="ECO:0000313" key="4">
    <source>
        <dbReference type="Proteomes" id="UP000239899"/>
    </source>
</evidence>
<evidence type="ECO:0000256" key="2">
    <source>
        <dbReference type="SAM" id="MobiDB-lite"/>
    </source>
</evidence>
<keyword evidence="4" id="KW-1185">Reference proteome</keyword>
<dbReference type="Proteomes" id="UP000239899">
    <property type="component" value="Unassembled WGS sequence"/>
</dbReference>
<reference evidence="3 4" key="1">
    <citation type="journal article" date="2018" name="Plant J.">
        <title>Genome sequences of Chlorella sorokiniana UTEX 1602 and Micractinium conductrix SAG 241.80: implications to maltose excretion by a green alga.</title>
        <authorList>
            <person name="Arriola M.B."/>
            <person name="Velmurugan N."/>
            <person name="Zhang Y."/>
            <person name="Plunkett M.H."/>
            <person name="Hondzo H."/>
            <person name="Barney B.M."/>
        </authorList>
    </citation>
    <scope>NUCLEOTIDE SEQUENCE [LARGE SCALE GENOMIC DNA]</scope>
    <source>
        <strain evidence="4">UTEX 1602</strain>
    </source>
</reference>
<sequence length="806" mass="82786">MEGGRVPSRAPDASEDAVKGYKEKLEAYTGLEEENQQLRKACQDAQLAEKNLHGRLSLLERTLQHHREEAAAATASLAEVVQESSAGTAAIERAARQLLLSCFPLPTDVEQAIELLQPVAEAAEAGAGGAPAELKDVELRWVLELAFHNFEATQQLQSSAADSADQGAPGAQDVAGTAAAAAAAAAAASSGPVPQSAEVEQYKARIRELEAEVKRLEQVAAEAASATAAGGAAASEGSAGEQQSDQSRLLPLEPAARTSTDAGTASRGTASGSQTSGDGSEVAGAEDTSGRRSGIEQAEEVPRVPSANSLERIAAGGAAGSNNGSRGGAPGSAAQLQQQEAKLPPTGSSQSSCRFVLVRHAPAGAQSSAMTDVFWGSNKTSLKGTCPGIWGISSCKKILKFTFLARGLAAQARQDLFEELMLPGSSLAASWCQQLGCSLEQLHAAIEDSGASSRSCLEVRLDFLGSLTSAAAPVAYHTDARRDAGAADKAGERLERPVLSASEQQRFRSVIEQQGTSSMSGPTFGISGRLGSRCLAIAVQQVAARGAAEVGQEPSLQAAPWLARGSAMVTLTLGMWAAGWAAQAVALLGAPVDAAGAPSNAQAATAAAAAPANPTPAAVPVRADEAGWEPDPSKSYEENWAAAQAAEPELLSKIGGQEVVHGNLIAAPQVWAAERAARERQAAGASADSVSDEFERLCNEYHTVKGDALREKAAALNTLIYVGGMSDAVQDEAQAVQQVCAQVKAEAEAAGQAGRKAVALVTSAENVSFGTLHERPDSISSLAEQLSKMMAGQEEAAHADEADTGE</sequence>
<organism evidence="3 4">
    <name type="scientific">Chlorella sorokiniana</name>
    <name type="common">Freshwater green alga</name>
    <dbReference type="NCBI Taxonomy" id="3076"/>
    <lineage>
        <taxon>Eukaryota</taxon>
        <taxon>Viridiplantae</taxon>
        <taxon>Chlorophyta</taxon>
        <taxon>core chlorophytes</taxon>
        <taxon>Trebouxiophyceae</taxon>
        <taxon>Chlorellales</taxon>
        <taxon>Chlorellaceae</taxon>
        <taxon>Chlorella clade</taxon>
        <taxon>Chlorella</taxon>
    </lineage>
</organism>
<feature type="region of interest" description="Disordered" evidence="2">
    <location>
        <begin position="607"/>
        <end position="636"/>
    </location>
</feature>
<proteinExistence type="predicted"/>
<keyword evidence="1" id="KW-0175">Coiled coil</keyword>
<evidence type="ECO:0000256" key="1">
    <source>
        <dbReference type="SAM" id="Coils"/>
    </source>
</evidence>
<name>A0A2P6TC99_CHLSO</name>
<comment type="caution">
    <text evidence="3">The sequence shown here is derived from an EMBL/GenBank/DDBJ whole genome shotgun (WGS) entry which is preliminary data.</text>
</comment>